<keyword evidence="1" id="KW-0812">Transmembrane</keyword>
<dbReference type="Proteomes" id="UP000075531">
    <property type="component" value="Unassembled WGS sequence"/>
</dbReference>
<name>A0A151B3M9_9CLOT</name>
<evidence type="ECO:0000256" key="1">
    <source>
        <dbReference type="SAM" id="Phobius"/>
    </source>
</evidence>
<keyword evidence="1" id="KW-0472">Membrane</keyword>
<dbReference type="EMBL" id="LTBA01000015">
    <property type="protein sequence ID" value="KYH34515.1"/>
    <property type="molecule type" value="Genomic_DNA"/>
</dbReference>
<comment type="caution">
    <text evidence="2">The sequence shown here is derived from an EMBL/GenBank/DDBJ whole genome shotgun (WGS) entry which is preliminary data.</text>
</comment>
<dbReference type="InterPro" id="IPR010897">
    <property type="entry name" value="Spore_II_P"/>
</dbReference>
<organism evidence="2 3">
    <name type="scientific">Clostridium tepidiprofundi DSM 19306</name>
    <dbReference type="NCBI Taxonomy" id="1121338"/>
    <lineage>
        <taxon>Bacteria</taxon>
        <taxon>Bacillati</taxon>
        <taxon>Bacillota</taxon>
        <taxon>Clostridia</taxon>
        <taxon>Eubacteriales</taxon>
        <taxon>Clostridiaceae</taxon>
        <taxon>Clostridium</taxon>
    </lineage>
</organism>
<gene>
    <name evidence="2" type="ORF">CLTEP_15640</name>
</gene>
<keyword evidence="3" id="KW-1185">Reference proteome</keyword>
<accession>A0A151B3M9</accession>
<dbReference type="RefSeq" id="WP_066825001.1">
    <property type="nucleotide sequence ID" value="NZ_LTBA01000015.1"/>
</dbReference>
<dbReference type="Pfam" id="PF07454">
    <property type="entry name" value="SpoIIP"/>
    <property type="match status" value="1"/>
</dbReference>
<keyword evidence="1" id="KW-1133">Transmembrane helix</keyword>
<evidence type="ECO:0000313" key="2">
    <source>
        <dbReference type="EMBL" id="KYH34515.1"/>
    </source>
</evidence>
<dbReference type="AlphaFoldDB" id="A0A151B3M9"/>
<protein>
    <submittedName>
        <fullName evidence="2">Stage II sporulation protein P (SpoIIP)</fullName>
    </submittedName>
</protein>
<dbReference type="STRING" id="1121338.CLTEP_15640"/>
<dbReference type="OrthoDB" id="1633470at2"/>
<sequence length="357" mass="41377">MAYKSIKKGKYNSHNGMNKFYFNLLIIVLIILFLTVLPIKMNTRNTIQNKDKFSMNTPLTKDKNENIGMIKRIAYEFESKIKDPITIMSRELIFFKSGNDKNNKNCTDIKPFVINNDDISKINSLQNENYDKEFSLDDKGIIKTSKIVNKNSVVSKKACILIYHSHTSEGYRPKDSHTRDNNYNVCKVGDIIANELREKYKINVIHDKTIHDKSYIKSYYNSREAVKNYLKKYKSFDIIIDIHRDEIEDKRLVTGKVNGKSVAKYMFVLATGNPHYSKNRALVNKLIAISDKLYPGLLRNIKLYDKYKRGITYFNQDLSDNAILMEVGGNSNNIDEAKNSAAFIAKILAEYIYNKYE</sequence>
<reference evidence="2 3" key="1">
    <citation type="submission" date="2016-02" db="EMBL/GenBank/DDBJ databases">
        <title>Genome sequence of Clostridium tepidiprofundi DSM 19306.</title>
        <authorList>
            <person name="Poehlein A."/>
            <person name="Daniel R."/>
        </authorList>
    </citation>
    <scope>NUCLEOTIDE SEQUENCE [LARGE SCALE GENOMIC DNA]</scope>
    <source>
        <strain evidence="2 3">DSM 19306</strain>
    </source>
</reference>
<proteinExistence type="predicted"/>
<dbReference type="PATRIC" id="fig|1121338.3.peg.1608"/>
<dbReference type="NCBIfam" id="TIGR02867">
    <property type="entry name" value="spore_II_P"/>
    <property type="match status" value="1"/>
</dbReference>
<feature type="transmembrane region" description="Helical" evidence="1">
    <location>
        <begin position="20"/>
        <end position="39"/>
    </location>
</feature>
<evidence type="ECO:0000313" key="3">
    <source>
        <dbReference type="Proteomes" id="UP000075531"/>
    </source>
</evidence>